<keyword evidence="1" id="KW-0812">Transmembrane</keyword>
<dbReference type="EMBL" id="CALZ01000062">
    <property type="protein sequence ID" value="CCK83260.1"/>
    <property type="molecule type" value="Genomic_DNA"/>
</dbReference>
<organism evidence="2 3">
    <name type="scientific">Lactobacillus equicursoris 66c</name>
    <dbReference type="NCBI Taxonomy" id="872326"/>
    <lineage>
        <taxon>Bacteria</taxon>
        <taxon>Bacillati</taxon>
        <taxon>Bacillota</taxon>
        <taxon>Bacilli</taxon>
        <taxon>Lactobacillales</taxon>
        <taxon>Lactobacillaceae</taxon>
        <taxon>Lactobacillus</taxon>
    </lineage>
</organism>
<keyword evidence="1" id="KW-1133">Transmembrane helix</keyword>
<dbReference type="AlphaFoldDB" id="K0NVE3"/>
<gene>
    <name evidence="2" type="ORF">BN146_03130</name>
</gene>
<reference evidence="2 3" key="1">
    <citation type="submission" date="2012-08" db="EMBL/GenBank/DDBJ databases">
        <title>Draft Genome Sequences of Lactobacillus equicursoris CIP 110162T, isolated from thoroughbred racehorse feces and Lactobacillus sp. CRBIP 24.137 isolated from urine of human.</title>
        <authorList>
            <person name="Cousin S."/>
            <person name="Loux V."/>
            <person name="Ma L."/>
            <person name="Creno S."/>
            <person name="Clermont D."/>
            <person name="Bizet C."/>
            <person name="Bouchier C."/>
        </authorList>
    </citation>
    <scope>NUCLEOTIDE SEQUENCE [LARGE SCALE GENOMIC DNA]</scope>
    <source>
        <strain evidence="2 3">66c</strain>
    </source>
</reference>
<evidence type="ECO:0000313" key="2">
    <source>
        <dbReference type="EMBL" id="CCK83260.1"/>
    </source>
</evidence>
<feature type="transmembrane region" description="Helical" evidence="1">
    <location>
        <begin position="12"/>
        <end position="30"/>
    </location>
</feature>
<evidence type="ECO:0000313" key="3">
    <source>
        <dbReference type="Proteomes" id="UP000009325"/>
    </source>
</evidence>
<accession>K0NVE3</accession>
<dbReference type="Proteomes" id="UP000009325">
    <property type="component" value="Unassembled WGS sequence"/>
</dbReference>
<protein>
    <submittedName>
        <fullName evidence="2">Uncharacterized protein</fullName>
    </submittedName>
</protein>
<keyword evidence="1" id="KW-0472">Membrane</keyword>
<name>K0NVE3_9LACO</name>
<comment type="caution">
    <text evidence="2">The sequence shown here is derived from an EMBL/GenBank/DDBJ whole genome shotgun (WGS) entry which is preliminary data.</text>
</comment>
<sequence length="45" mass="4954">MHIYKLRLSISLYLNYVAHGFGLLILSQNMTALGQTWSSGSSPLA</sequence>
<dbReference type="RefSeq" id="WP_008462207.1">
    <property type="nucleotide sequence ID" value="NZ_CALZ01000062.1"/>
</dbReference>
<evidence type="ECO:0000256" key="1">
    <source>
        <dbReference type="SAM" id="Phobius"/>
    </source>
</evidence>
<proteinExistence type="predicted"/>